<keyword evidence="2" id="KW-1185">Reference proteome</keyword>
<gene>
    <name evidence="1" type="ORF">Cgig2_001141</name>
</gene>
<dbReference type="AlphaFoldDB" id="A0A9Q1K3I4"/>
<accession>A0A9Q1K3I4</accession>
<dbReference type="PANTHER" id="PTHR34278">
    <property type="entry name" value="PROTEIN THI031, PUTATIVE-RELATED"/>
    <property type="match status" value="1"/>
</dbReference>
<comment type="caution">
    <text evidence="1">The sequence shown here is derived from an EMBL/GenBank/DDBJ whole genome shotgun (WGS) entry which is preliminary data.</text>
</comment>
<protein>
    <submittedName>
        <fullName evidence="1">Uncharacterized protein</fullName>
    </submittedName>
</protein>
<evidence type="ECO:0000313" key="1">
    <source>
        <dbReference type="EMBL" id="KAJ8436114.1"/>
    </source>
</evidence>
<proteinExistence type="predicted"/>
<reference evidence="1" key="1">
    <citation type="submission" date="2022-04" db="EMBL/GenBank/DDBJ databases">
        <title>Carnegiea gigantea Genome sequencing and assembly v2.</title>
        <authorList>
            <person name="Copetti D."/>
            <person name="Sanderson M.J."/>
            <person name="Burquez A."/>
            <person name="Wojciechowski M.F."/>
        </authorList>
    </citation>
    <scope>NUCLEOTIDE SEQUENCE</scope>
    <source>
        <strain evidence="1">SGP5-SGP5p</strain>
        <tissue evidence="1">Aerial part</tissue>
    </source>
</reference>
<name>A0A9Q1K3I4_9CARY</name>
<dbReference type="Proteomes" id="UP001153076">
    <property type="component" value="Unassembled WGS sequence"/>
</dbReference>
<dbReference type="OrthoDB" id="663108at2759"/>
<dbReference type="EMBL" id="JAKOGI010000364">
    <property type="protein sequence ID" value="KAJ8436114.1"/>
    <property type="molecule type" value="Genomic_DNA"/>
</dbReference>
<sequence length="179" mass="19731">MKMEGRPRGTVLTFTVLPCPLNPRPAARSLNKLDSPPVAGIFAKVPAKPTNHSKFTGKCKRVGCSDCHTNNPVGKSKNKCKGTQKSRSSDAALNYKLIAWRVMSGRHLGSSKLPVSSKCSASRILDELAAQDPFDHDDDVDGDLDDYYSDGYDVDNYEKLVLEHVDGYDEAIDEERMNL</sequence>
<evidence type="ECO:0000313" key="2">
    <source>
        <dbReference type="Proteomes" id="UP001153076"/>
    </source>
</evidence>
<organism evidence="1 2">
    <name type="scientific">Carnegiea gigantea</name>
    <dbReference type="NCBI Taxonomy" id="171969"/>
    <lineage>
        <taxon>Eukaryota</taxon>
        <taxon>Viridiplantae</taxon>
        <taxon>Streptophyta</taxon>
        <taxon>Embryophyta</taxon>
        <taxon>Tracheophyta</taxon>
        <taxon>Spermatophyta</taxon>
        <taxon>Magnoliopsida</taxon>
        <taxon>eudicotyledons</taxon>
        <taxon>Gunneridae</taxon>
        <taxon>Pentapetalae</taxon>
        <taxon>Caryophyllales</taxon>
        <taxon>Cactineae</taxon>
        <taxon>Cactaceae</taxon>
        <taxon>Cactoideae</taxon>
        <taxon>Echinocereeae</taxon>
        <taxon>Carnegiea</taxon>
    </lineage>
</organism>
<dbReference type="PANTHER" id="PTHR34278:SF1">
    <property type="entry name" value="PROTEIN THI031, PUTATIVE-RELATED"/>
    <property type="match status" value="1"/>
</dbReference>